<dbReference type="PROSITE" id="PS00211">
    <property type="entry name" value="ABC_TRANSPORTER_1"/>
    <property type="match status" value="1"/>
</dbReference>
<evidence type="ECO:0000256" key="4">
    <source>
        <dbReference type="ARBA" id="ARBA00022840"/>
    </source>
</evidence>
<proteinExistence type="predicted"/>
<dbReference type="Pfam" id="PF00664">
    <property type="entry name" value="ABC_membrane"/>
    <property type="match status" value="1"/>
</dbReference>
<dbReference type="Gene3D" id="1.20.1560.10">
    <property type="entry name" value="ABC transporter type 1, transmembrane domain"/>
    <property type="match status" value="1"/>
</dbReference>
<sequence>MRNPYLSLLKTAWKYARQEKKRFILVYSMFVISNIIVAINPLFYGWFVNSLQQDAAGTLHSGWIYVGGFLGLRLLEWAFHGPARVMERQVAFGVGKNFIEELYHKVLHLPVKWHQDHHSGATISRLRKAHEALRDFFQNGFIYMYSFGKFFFSFSAMLYFSPLFGAIGIVLGALTVLIIIRFDKPFIASLKEVNEREHEVSSTLFDSLSNIVTVITLRLEKRIQKSFMEKLMKVFPPFKRNVTINEWKWFIAQMMVGLIYAVTTIGYLYQHYTPGETFFIGGLVILLGYVNQFTSVFNDIASHYTQITKYDAELQNAREIEIAYDQLHHVQEERLLPKDWKQLEIQNLNFQRSGKGSERVSGLTDLNMRIERGQRIALIGESGSGKSTLLALLRGLYTPKEGSTVVMENGQLSDFDSIANAVTLFPQDPEIFENTILYNITLGLPFTEQEVMEVCEAAHFADVIRKLPHGLETHIQEKGVNLSGGQKQRLALARGILAARSSSIILMDEPTSSVDPRTEKLIYNNLFKSFKKKAVISSLHRLHLLTKFDYVYILKNGSVVAEGTFEELKRTSLVFKELWEHQVSEVATESSNEDPQPLPVAL</sequence>
<dbReference type="GO" id="GO:0005886">
    <property type="term" value="C:plasma membrane"/>
    <property type="evidence" value="ECO:0007669"/>
    <property type="project" value="UniProtKB-SubCell"/>
</dbReference>
<feature type="transmembrane region" description="Helical" evidence="7">
    <location>
        <begin position="278"/>
        <end position="297"/>
    </location>
</feature>
<dbReference type="SMART" id="SM00382">
    <property type="entry name" value="AAA"/>
    <property type="match status" value="1"/>
</dbReference>
<dbReference type="PANTHER" id="PTHR24221">
    <property type="entry name" value="ATP-BINDING CASSETTE SUB-FAMILY B"/>
    <property type="match status" value="1"/>
</dbReference>
<evidence type="ECO:0000256" key="5">
    <source>
        <dbReference type="ARBA" id="ARBA00022989"/>
    </source>
</evidence>
<dbReference type="InterPro" id="IPR003439">
    <property type="entry name" value="ABC_transporter-like_ATP-bd"/>
</dbReference>
<dbReference type="InterPro" id="IPR017871">
    <property type="entry name" value="ABC_transporter-like_CS"/>
</dbReference>
<dbReference type="RefSeq" id="WP_079685756.1">
    <property type="nucleotide sequence ID" value="NZ_FUZU01000001.1"/>
</dbReference>
<dbReference type="InterPro" id="IPR027417">
    <property type="entry name" value="P-loop_NTPase"/>
</dbReference>
<keyword evidence="11" id="KW-1185">Reference proteome</keyword>
<dbReference type="OrthoDB" id="9769115at2"/>
<feature type="domain" description="ABC transporter" evidence="8">
    <location>
        <begin position="343"/>
        <end position="581"/>
    </location>
</feature>
<dbReference type="Proteomes" id="UP000190961">
    <property type="component" value="Unassembled WGS sequence"/>
</dbReference>
<feature type="transmembrane region" description="Helical" evidence="7">
    <location>
        <begin position="24"/>
        <end position="47"/>
    </location>
</feature>
<name>A0A1T5JL80_9BACT</name>
<dbReference type="GO" id="GO:0016887">
    <property type="term" value="F:ATP hydrolysis activity"/>
    <property type="evidence" value="ECO:0007669"/>
    <property type="project" value="InterPro"/>
</dbReference>
<keyword evidence="3" id="KW-0547">Nucleotide-binding</keyword>
<evidence type="ECO:0000259" key="9">
    <source>
        <dbReference type="PROSITE" id="PS50929"/>
    </source>
</evidence>
<protein>
    <submittedName>
        <fullName evidence="10">ABC-type multidrug transport system, ATPase and permease component</fullName>
    </submittedName>
</protein>
<evidence type="ECO:0000256" key="6">
    <source>
        <dbReference type="ARBA" id="ARBA00023136"/>
    </source>
</evidence>
<evidence type="ECO:0000256" key="1">
    <source>
        <dbReference type="ARBA" id="ARBA00004651"/>
    </source>
</evidence>
<dbReference type="EMBL" id="FUZU01000001">
    <property type="protein sequence ID" value="SKC51988.1"/>
    <property type="molecule type" value="Genomic_DNA"/>
</dbReference>
<feature type="transmembrane region" description="Helical" evidence="7">
    <location>
        <begin position="136"/>
        <end position="157"/>
    </location>
</feature>
<reference evidence="10 11" key="1">
    <citation type="submission" date="2017-02" db="EMBL/GenBank/DDBJ databases">
        <authorList>
            <person name="Peterson S.W."/>
        </authorList>
    </citation>
    <scope>NUCLEOTIDE SEQUENCE [LARGE SCALE GENOMIC DNA]</scope>
    <source>
        <strain evidence="10 11">DSM 25262</strain>
    </source>
</reference>
<keyword evidence="2 7" id="KW-0812">Transmembrane</keyword>
<dbReference type="GO" id="GO:0005524">
    <property type="term" value="F:ATP binding"/>
    <property type="evidence" value="ECO:0007669"/>
    <property type="project" value="UniProtKB-KW"/>
</dbReference>
<gene>
    <name evidence="10" type="ORF">SAMN05660236_1202</name>
</gene>
<dbReference type="AlphaFoldDB" id="A0A1T5JL80"/>
<dbReference type="PROSITE" id="PS50929">
    <property type="entry name" value="ABC_TM1F"/>
    <property type="match status" value="1"/>
</dbReference>
<keyword evidence="5 7" id="KW-1133">Transmembrane helix</keyword>
<dbReference type="InterPro" id="IPR011527">
    <property type="entry name" value="ABC1_TM_dom"/>
</dbReference>
<keyword evidence="6 7" id="KW-0472">Membrane</keyword>
<dbReference type="PROSITE" id="PS50893">
    <property type="entry name" value="ABC_TRANSPORTER_2"/>
    <property type="match status" value="1"/>
</dbReference>
<evidence type="ECO:0000256" key="3">
    <source>
        <dbReference type="ARBA" id="ARBA00022741"/>
    </source>
</evidence>
<dbReference type="GO" id="GO:0034040">
    <property type="term" value="F:ATPase-coupled lipid transmembrane transporter activity"/>
    <property type="evidence" value="ECO:0007669"/>
    <property type="project" value="TreeGrafter"/>
</dbReference>
<evidence type="ECO:0000313" key="10">
    <source>
        <dbReference type="EMBL" id="SKC51988.1"/>
    </source>
</evidence>
<feature type="transmembrane region" description="Helical" evidence="7">
    <location>
        <begin position="62"/>
        <end position="79"/>
    </location>
</feature>
<dbReference type="STRING" id="688867.SAMN05660236_1202"/>
<dbReference type="InterPro" id="IPR003593">
    <property type="entry name" value="AAA+_ATPase"/>
</dbReference>
<dbReference type="SUPFAM" id="SSF90123">
    <property type="entry name" value="ABC transporter transmembrane region"/>
    <property type="match status" value="1"/>
</dbReference>
<feature type="transmembrane region" description="Helical" evidence="7">
    <location>
        <begin position="163"/>
        <end position="182"/>
    </location>
</feature>
<dbReference type="Pfam" id="PF00005">
    <property type="entry name" value="ABC_tran"/>
    <property type="match status" value="1"/>
</dbReference>
<evidence type="ECO:0000256" key="7">
    <source>
        <dbReference type="SAM" id="Phobius"/>
    </source>
</evidence>
<keyword evidence="4" id="KW-0067">ATP-binding</keyword>
<organism evidence="10 11">
    <name type="scientific">Ohtaekwangia koreensis</name>
    <dbReference type="NCBI Taxonomy" id="688867"/>
    <lineage>
        <taxon>Bacteria</taxon>
        <taxon>Pseudomonadati</taxon>
        <taxon>Bacteroidota</taxon>
        <taxon>Cytophagia</taxon>
        <taxon>Cytophagales</taxon>
        <taxon>Fulvivirgaceae</taxon>
        <taxon>Ohtaekwangia</taxon>
    </lineage>
</organism>
<evidence type="ECO:0000256" key="2">
    <source>
        <dbReference type="ARBA" id="ARBA00022692"/>
    </source>
</evidence>
<dbReference type="GO" id="GO:0140359">
    <property type="term" value="F:ABC-type transporter activity"/>
    <property type="evidence" value="ECO:0007669"/>
    <property type="project" value="InterPro"/>
</dbReference>
<comment type="subcellular location">
    <subcellularLocation>
        <location evidence="1">Cell membrane</location>
        <topology evidence="1">Multi-pass membrane protein</topology>
    </subcellularLocation>
</comment>
<dbReference type="PANTHER" id="PTHR24221:SF654">
    <property type="entry name" value="ATP-BINDING CASSETTE SUB-FAMILY B MEMBER 6"/>
    <property type="match status" value="1"/>
</dbReference>
<dbReference type="SUPFAM" id="SSF52540">
    <property type="entry name" value="P-loop containing nucleoside triphosphate hydrolases"/>
    <property type="match status" value="1"/>
</dbReference>
<feature type="transmembrane region" description="Helical" evidence="7">
    <location>
        <begin position="249"/>
        <end position="272"/>
    </location>
</feature>
<evidence type="ECO:0000313" key="11">
    <source>
        <dbReference type="Proteomes" id="UP000190961"/>
    </source>
</evidence>
<evidence type="ECO:0000259" key="8">
    <source>
        <dbReference type="PROSITE" id="PS50893"/>
    </source>
</evidence>
<dbReference type="InterPro" id="IPR039421">
    <property type="entry name" value="Type_1_exporter"/>
</dbReference>
<feature type="domain" description="ABC transmembrane type-1" evidence="9">
    <location>
        <begin position="29"/>
        <end position="309"/>
    </location>
</feature>
<accession>A0A1T5JL80</accession>
<dbReference type="InterPro" id="IPR036640">
    <property type="entry name" value="ABC1_TM_sf"/>
</dbReference>
<dbReference type="Gene3D" id="3.40.50.300">
    <property type="entry name" value="P-loop containing nucleotide triphosphate hydrolases"/>
    <property type="match status" value="1"/>
</dbReference>